<reference evidence="1" key="1">
    <citation type="journal article" date="2022" name="Int. J. Mol. Sci.">
        <title>Draft Genome of Tanacetum Coccineum: Genomic Comparison of Closely Related Tanacetum-Family Plants.</title>
        <authorList>
            <person name="Yamashiro T."/>
            <person name="Shiraishi A."/>
            <person name="Nakayama K."/>
            <person name="Satake H."/>
        </authorList>
    </citation>
    <scope>NUCLEOTIDE SEQUENCE</scope>
</reference>
<comment type="caution">
    <text evidence="1">The sequence shown here is derived from an EMBL/GenBank/DDBJ whole genome shotgun (WGS) entry which is preliminary data.</text>
</comment>
<evidence type="ECO:0000313" key="2">
    <source>
        <dbReference type="Proteomes" id="UP001151760"/>
    </source>
</evidence>
<organism evidence="1 2">
    <name type="scientific">Tanacetum coccineum</name>
    <dbReference type="NCBI Taxonomy" id="301880"/>
    <lineage>
        <taxon>Eukaryota</taxon>
        <taxon>Viridiplantae</taxon>
        <taxon>Streptophyta</taxon>
        <taxon>Embryophyta</taxon>
        <taxon>Tracheophyta</taxon>
        <taxon>Spermatophyta</taxon>
        <taxon>Magnoliopsida</taxon>
        <taxon>eudicotyledons</taxon>
        <taxon>Gunneridae</taxon>
        <taxon>Pentapetalae</taxon>
        <taxon>asterids</taxon>
        <taxon>campanulids</taxon>
        <taxon>Asterales</taxon>
        <taxon>Asteraceae</taxon>
        <taxon>Asteroideae</taxon>
        <taxon>Anthemideae</taxon>
        <taxon>Anthemidinae</taxon>
        <taxon>Tanacetum</taxon>
    </lineage>
</organism>
<evidence type="ECO:0000313" key="1">
    <source>
        <dbReference type="EMBL" id="GJU09925.1"/>
    </source>
</evidence>
<dbReference type="Proteomes" id="UP001151760">
    <property type="component" value="Unassembled WGS sequence"/>
</dbReference>
<dbReference type="EMBL" id="BQNB010021771">
    <property type="protein sequence ID" value="GJU09925.1"/>
    <property type="molecule type" value="Genomic_DNA"/>
</dbReference>
<gene>
    <name evidence="1" type="ORF">Tco_1132321</name>
</gene>
<reference evidence="1" key="2">
    <citation type="submission" date="2022-01" db="EMBL/GenBank/DDBJ databases">
        <authorList>
            <person name="Yamashiro T."/>
            <person name="Shiraishi A."/>
            <person name="Satake H."/>
            <person name="Nakayama K."/>
        </authorList>
    </citation>
    <scope>NUCLEOTIDE SEQUENCE</scope>
</reference>
<proteinExistence type="predicted"/>
<sequence>MMTVYRNNNLRNFEVLKEFKFSDFGLSEWDKLSAILLKNSNKCVNPSLAKRKRKAIELEPETYIVGLHCNRTLPEGVQFDKNLGYCSKMMASNVKTAENQRFIMLTNRMINERPDKDKLLTKRVKLENLGYIDV</sequence>
<name>A0ABQ5JD00_9ASTR</name>
<protein>
    <submittedName>
        <fullName evidence="1">Uncharacterized protein</fullName>
    </submittedName>
</protein>
<keyword evidence="2" id="KW-1185">Reference proteome</keyword>
<accession>A0ABQ5JD00</accession>